<protein>
    <submittedName>
        <fullName evidence="3">Membrane attack complex component perforin (MACPF) domain protein</fullName>
    </submittedName>
</protein>
<name>A0A8H5VZN9_9HYPO</name>
<dbReference type="Proteomes" id="UP000530670">
    <property type="component" value="Unassembled WGS sequence"/>
</dbReference>
<evidence type="ECO:0000313" key="4">
    <source>
        <dbReference type="Proteomes" id="UP000530670"/>
    </source>
</evidence>
<dbReference type="AlphaFoldDB" id="A0A8H5VZN9"/>
<accession>A0A8H5VZN9</accession>
<gene>
    <name evidence="3" type="ORF">FTJAE_4113</name>
</gene>
<reference evidence="3 4" key="1">
    <citation type="submission" date="2020-05" db="EMBL/GenBank/DDBJ databases">
        <title>Identification and distribution of gene clusters putatively required for synthesis of sphingolipid metabolism inhibitors in phylogenetically diverse species of the filamentous fungus Fusarium.</title>
        <authorList>
            <person name="Kim H.-S."/>
            <person name="Busman M."/>
            <person name="Brown D.W."/>
            <person name="Divon H."/>
            <person name="Uhlig S."/>
            <person name="Proctor R.H."/>
        </authorList>
    </citation>
    <scope>NUCLEOTIDE SEQUENCE [LARGE SCALE GENOMIC DNA]</scope>
    <source>
        <strain evidence="3 4">NRRL 66243</strain>
    </source>
</reference>
<feature type="region of interest" description="Disordered" evidence="1">
    <location>
        <begin position="344"/>
        <end position="391"/>
    </location>
</feature>
<dbReference type="Pfam" id="PF22693">
    <property type="entry name" value="MACPF_1"/>
    <property type="match status" value="1"/>
</dbReference>
<keyword evidence="4" id="KW-1185">Reference proteome</keyword>
<evidence type="ECO:0000259" key="2">
    <source>
        <dbReference type="Pfam" id="PF22693"/>
    </source>
</evidence>
<dbReference type="GeneID" id="59302755"/>
<organism evidence="3 4">
    <name type="scientific">Fusarium tjaetaba</name>
    <dbReference type="NCBI Taxonomy" id="1567544"/>
    <lineage>
        <taxon>Eukaryota</taxon>
        <taxon>Fungi</taxon>
        <taxon>Dikarya</taxon>
        <taxon>Ascomycota</taxon>
        <taxon>Pezizomycotina</taxon>
        <taxon>Sordariomycetes</taxon>
        <taxon>Hypocreomycetidae</taxon>
        <taxon>Hypocreales</taxon>
        <taxon>Nectriaceae</taxon>
        <taxon>Fusarium</taxon>
        <taxon>Fusarium fujikuroi species complex</taxon>
    </lineage>
</organism>
<sequence length="1004" mass="109853">MSTEPTTKTKEDVFVKVYSLTTAPKQGEDEGASISIGRMAVTTLKFSDDASTFQSRITLAEIRNKIVEALSSAQTFKFCADDCSLVPEDVTLETYKQMMRSSAMREAKIATVLIAPTSEPASSQSAALKDSFIMKFIQVGDKPEDAKNVGSLHASVFKGKDPSTMILGELRRLISKMSADPKMHTFCSLDGTAAGDELTLQRYLALDNAKVHPSDGTPAILIRYRSGDAKVSAAASKFHGASEDVLQAMAQMKPDLTFKDRSAEEMHVDKTALQVQESLRASDIAAREASPLKYTSQMDEADWDSVLRNCSLLYGWKIDKRTNSIVRATTPAFRLRNKLPPRPIVVSLPAPPEQKITPSAPTEASVTSTSGTEDAPGVSAEGQGTEAAVETKASLTAEDVEAPIPAKLGAIPSYAINDRSRIQITMVSNQFQESMARNHFGASSVEASASGGWGKYSVGFTGGTAKEDASSASDTTKGFAKRMVGSYMFPRVDVFLRPEDLEPTEELRAALDGIKKTKNINALRELYSTFGHLFCHSVTLGGCLQTTQIVTSDQVVEQSKEKESFKAQVGVAISTPFGAKGNAKGSNETQDSTEAFESSTSTSENMAFEATGGNSILAADPPAWSGSVANFNNWRIIEQTELTPIVDTISKMAGYGETRSWFFAAVPKLSEYMVIPESMMLYVRFKVASQNESFGVISTKEVPAYLGHRPNVSVTPIRTNIYVPKLNPEEPFRNGPFGLIGDMTKITTQDLSSSTFPIFEPSRTQVPTLIFPSGAELGTKTDKAFSHVIWRLEIARGHSIGPDTLLCVKSAAMPNADLALTVYRNAQGVFLPSISSTDEPCYWRLEPVESSGISKMKGDRYKFGDSFRLIWSFSDQTSGFRDFVDDSYGRRNLTRPSDIKSDKLCFKVPFPRFESMSSDYIAVAMSTALTTDPIIDKIKVRYGSNNQERSYNFHDLTFRVDLVGNDGNGDKDDYANLAATSWQELDQKLTFMERLMEHRQASPK</sequence>
<proteinExistence type="predicted"/>
<evidence type="ECO:0000313" key="3">
    <source>
        <dbReference type="EMBL" id="KAF5641461.1"/>
    </source>
</evidence>
<dbReference type="EMBL" id="JAAQRI010000077">
    <property type="protein sequence ID" value="KAF5641461.1"/>
    <property type="molecule type" value="Genomic_DNA"/>
</dbReference>
<dbReference type="InterPro" id="IPR054586">
    <property type="entry name" value="MACPF_1_fungal"/>
</dbReference>
<dbReference type="OrthoDB" id="2562973at2759"/>
<dbReference type="RefSeq" id="XP_037208793.1">
    <property type="nucleotide sequence ID" value="XM_037350485.1"/>
</dbReference>
<comment type="caution">
    <text evidence="3">The sequence shown here is derived from an EMBL/GenBank/DDBJ whole genome shotgun (WGS) entry which is preliminary data.</text>
</comment>
<feature type="domain" description="MACPF-like" evidence="2">
    <location>
        <begin position="487"/>
        <end position="648"/>
    </location>
</feature>
<evidence type="ECO:0000256" key="1">
    <source>
        <dbReference type="SAM" id="MobiDB-lite"/>
    </source>
</evidence>
<feature type="compositionally biased region" description="Polar residues" evidence="1">
    <location>
        <begin position="356"/>
        <end position="372"/>
    </location>
</feature>